<dbReference type="InterPro" id="IPR027417">
    <property type="entry name" value="P-loop_NTPase"/>
</dbReference>
<evidence type="ECO:0000313" key="1">
    <source>
        <dbReference type="EMBL" id="MZL33073.1"/>
    </source>
</evidence>
<dbReference type="Proteomes" id="UP000477285">
    <property type="component" value="Unassembled WGS sequence"/>
</dbReference>
<reference evidence="1 2" key="1">
    <citation type="journal article" date="2019" name="Nat. Med.">
        <title>A library of human gut bacterial isolates paired with longitudinal multiomics data enables mechanistic microbiome research.</title>
        <authorList>
            <person name="Poyet M."/>
            <person name="Groussin M."/>
            <person name="Gibbons S.M."/>
            <person name="Avila-Pacheco J."/>
            <person name="Jiang X."/>
            <person name="Kearney S.M."/>
            <person name="Perrotta A.R."/>
            <person name="Berdy B."/>
            <person name="Zhao S."/>
            <person name="Lieberman T.D."/>
            <person name="Swanson P.K."/>
            <person name="Smith M."/>
            <person name="Roesemann S."/>
            <person name="Alexander J.E."/>
            <person name="Rich S.A."/>
            <person name="Livny J."/>
            <person name="Vlamakis H."/>
            <person name="Clish C."/>
            <person name="Bullock K."/>
            <person name="Deik A."/>
            <person name="Scott J."/>
            <person name="Pierce K.A."/>
            <person name="Xavier R.J."/>
            <person name="Alm E.J."/>
        </authorList>
    </citation>
    <scope>NUCLEOTIDE SEQUENCE [LARGE SCALE GENOMIC DNA]</scope>
    <source>
        <strain evidence="1 2">BIOML-A1</strain>
    </source>
</reference>
<dbReference type="EMBL" id="WWVQ01000014">
    <property type="protein sequence ID" value="MZL33073.1"/>
    <property type="molecule type" value="Genomic_DNA"/>
</dbReference>
<organism evidence="1 2">
    <name type="scientific">Blautia wexlerae</name>
    <dbReference type="NCBI Taxonomy" id="418240"/>
    <lineage>
        <taxon>Bacteria</taxon>
        <taxon>Bacillati</taxon>
        <taxon>Bacillota</taxon>
        <taxon>Clostridia</taxon>
        <taxon>Lachnospirales</taxon>
        <taxon>Lachnospiraceae</taxon>
        <taxon>Blautia</taxon>
    </lineage>
</organism>
<sequence length="132" mass="14844">MDREDNNIESLFQDLVKESGYTGRQTEVIHPHVSDVSFRVNEAINVLRGNIQLSGSNIKTIAVTSSVANEGKSSIAFRLAKSMAGLEKRILFIDCDIRNSTIQNRYDIVGEKKGLSEYLCGNISKEKRFRTF</sequence>
<name>A0A6L8T1Q7_9FIRM</name>
<evidence type="ECO:0008006" key="3">
    <source>
        <dbReference type="Google" id="ProtNLM"/>
    </source>
</evidence>
<accession>A0A6L8T1Q7</accession>
<dbReference type="RefSeq" id="WP_161233646.1">
    <property type="nucleotide sequence ID" value="NZ_JBCPBX010000017.1"/>
</dbReference>
<comment type="caution">
    <text evidence="1">The sequence shown here is derived from an EMBL/GenBank/DDBJ whole genome shotgun (WGS) entry which is preliminary data.</text>
</comment>
<dbReference type="SUPFAM" id="SSF52540">
    <property type="entry name" value="P-loop containing nucleoside triphosphate hydrolases"/>
    <property type="match status" value="1"/>
</dbReference>
<evidence type="ECO:0000313" key="2">
    <source>
        <dbReference type="Proteomes" id="UP000477285"/>
    </source>
</evidence>
<dbReference type="Gene3D" id="3.40.50.300">
    <property type="entry name" value="P-loop containing nucleotide triphosphate hydrolases"/>
    <property type="match status" value="1"/>
</dbReference>
<gene>
    <name evidence="1" type="ORF">GT728_07620</name>
</gene>
<protein>
    <recommendedName>
        <fullName evidence="3">Non-specific protein-tyrosine kinase</fullName>
    </recommendedName>
</protein>
<proteinExistence type="predicted"/>
<dbReference type="AlphaFoldDB" id="A0A6L8T1Q7"/>